<gene>
    <name evidence="1" type="ORF">CLUMA_CG017719</name>
</gene>
<keyword evidence="2" id="KW-1185">Reference proteome</keyword>
<dbReference type="EMBL" id="CVRI01000063">
    <property type="protein sequence ID" value="CRL04655.1"/>
    <property type="molecule type" value="Genomic_DNA"/>
</dbReference>
<protein>
    <submittedName>
        <fullName evidence="1">CLUMA_CG017719, isoform A</fullName>
    </submittedName>
</protein>
<evidence type="ECO:0000313" key="2">
    <source>
        <dbReference type="Proteomes" id="UP000183832"/>
    </source>
</evidence>
<evidence type="ECO:0000313" key="1">
    <source>
        <dbReference type="EMBL" id="CRL04655.1"/>
    </source>
</evidence>
<name>A0A1J1IWX3_9DIPT</name>
<dbReference type="AlphaFoldDB" id="A0A1J1IWX3"/>
<organism evidence="1 2">
    <name type="scientific">Clunio marinus</name>
    <dbReference type="NCBI Taxonomy" id="568069"/>
    <lineage>
        <taxon>Eukaryota</taxon>
        <taxon>Metazoa</taxon>
        <taxon>Ecdysozoa</taxon>
        <taxon>Arthropoda</taxon>
        <taxon>Hexapoda</taxon>
        <taxon>Insecta</taxon>
        <taxon>Pterygota</taxon>
        <taxon>Neoptera</taxon>
        <taxon>Endopterygota</taxon>
        <taxon>Diptera</taxon>
        <taxon>Nematocera</taxon>
        <taxon>Chironomoidea</taxon>
        <taxon>Chironomidae</taxon>
        <taxon>Clunio</taxon>
    </lineage>
</organism>
<reference evidence="1 2" key="1">
    <citation type="submission" date="2015-04" db="EMBL/GenBank/DDBJ databases">
        <authorList>
            <person name="Syromyatnikov M.Y."/>
            <person name="Popov V.N."/>
        </authorList>
    </citation>
    <scope>NUCLEOTIDE SEQUENCE [LARGE SCALE GENOMIC DNA]</scope>
</reference>
<dbReference type="Proteomes" id="UP000183832">
    <property type="component" value="Unassembled WGS sequence"/>
</dbReference>
<accession>A0A1J1IWX3</accession>
<proteinExistence type="predicted"/>
<sequence length="66" mass="7905">MERRRRERGQAKRNREPYHLTDLLLWVQTLQLRTYICCLIVQSTIATKLAETVLIIYQHHKNAEGK</sequence>